<dbReference type="GO" id="GO:0047661">
    <property type="term" value="F:amino-acid racemase activity"/>
    <property type="evidence" value="ECO:0007669"/>
    <property type="project" value="InterPro"/>
</dbReference>
<dbReference type="EMBL" id="JAKKPZ010000729">
    <property type="protein sequence ID" value="KAI1692686.1"/>
    <property type="molecule type" value="Genomic_DNA"/>
</dbReference>
<organism evidence="3 4">
    <name type="scientific">Ditylenchus destructor</name>
    <dbReference type="NCBI Taxonomy" id="166010"/>
    <lineage>
        <taxon>Eukaryota</taxon>
        <taxon>Metazoa</taxon>
        <taxon>Ecdysozoa</taxon>
        <taxon>Nematoda</taxon>
        <taxon>Chromadorea</taxon>
        <taxon>Rhabditida</taxon>
        <taxon>Tylenchina</taxon>
        <taxon>Tylenchomorpha</taxon>
        <taxon>Sphaerularioidea</taxon>
        <taxon>Anguinidae</taxon>
        <taxon>Anguininae</taxon>
        <taxon>Ditylenchus</taxon>
    </lineage>
</organism>
<evidence type="ECO:0000256" key="1">
    <source>
        <dbReference type="ARBA" id="ARBA00007847"/>
    </source>
</evidence>
<dbReference type="Gene3D" id="3.40.50.1860">
    <property type="match status" value="2"/>
</dbReference>
<keyword evidence="2" id="KW-0413">Isomerase</keyword>
<proteinExistence type="inferred from homology"/>
<protein>
    <submittedName>
        <fullName evidence="3">Asp/Glu/Hydantoin racemase domain-containing protein</fullName>
    </submittedName>
</protein>
<reference evidence="3" key="1">
    <citation type="submission" date="2022-01" db="EMBL/GenBank/DDBJ databases">
        <title>Genome Sequence Resource for Two Populations of Ditylenchus destructor, the Migratory Endoparasitic Phytonematode.</title>
        <authorList>
            <person name="Zhang H."/>
            <person name="Lin R."/>
            <person name="Xie B."/>
        </authorList>
    </citation>
    <scope>NUCLEOTIDE SEQUENCE</scope>
    <source>
        <strain evidence="3">BazhouSP</strain>
    </source>
</reference>
<dbReference type="InterPro" id="IPR004380">
    <property type="entry name" value="Asp_race"/>
</dbReference>
<comment type="similarity">
    <text evidence="1">Belongs to the aspartate/glutamate racemases family.</text>
</comment>
<evidence type="ECO:0000313" key="3">
    <source>
        <dbReference type="EMBL" id="KAI1692686.1"/>
    </source>
</evidence>
<accession>A0AAD4QRI9</accession>
<dbReference type="AlphaFoldDB" id="A0AAD4QRI9"/>
<dbReference type="Pfam" id="PF01177">
    <property type="entry name" value="Asp_Glu_race"/>
    <property type="match status" value="1"/>
</dbReference>
<dbReference type="SUPFAM" id="SSF53681">
    <property type="entry name" value="Aspartate/glutamate racemase"/>
    <property type="match status" value="2"/>
</dbReference>
<dbReference type="PANTHER" id="PTHR21198">
    <property type="entry name" value="GLUTAMATE RACEMASE"/>
    <property type="match status" value="1"/>
</dbReference>
<dbReference type="Proteomes" id="UP001201812">
    <property type="component" value="Unassembled WGS sequence"/>
</dbReference>
<name>A0AAD4QRI9_9BILA</name>
<comment type="caution">
    <text evidence="3">The sequence shown here is derived from an EMBL/GenBank/DDBJ whole genome shotgun (WGS) entry which is preliminary data.</text>
</comment>
<evidence type="ECO:0000313" key="4">
    <source>
        <dbReference type="Proteomes" id="UP001201812"/>
    </source>
</evidence>
<dbReference type="InterPro" id="IPR001920">
    <property type="entry name" value="Asp/Glu_race"/>
</dbReference>
<dbReference type="InterPro" id="IPR015942">
    <property type="entry name" value="Asp/Glu/hydantoin_racemase"/>
</dbReference>
<dbReference type="NCBIfam" id="TIGR00035">
    <property type="entry name" value="asp_race"/>
    <property type="match status" value="1"/>
</dbReference>
<gene>
    <name evidence="3" type="ORF">DdX_21124</name>
</gene>
<keyword evidence="4" id="KW-1185">Reference proteome</keyword>
<evidence type="ECO:0000256" key="2">
    <source>
        <dbReference type="ARBA" id="ARBA00023235"/>
    </source>
</evidence>
<dbReference type="PANTHER" id="PTHR21198:SF7">
    <property type="entry name" value="ASPARTATE-GLUTAMATE RACEMASE FAMILY"/>
    <property type="match status" value="1"/>
</dbReference>
<sequence>MSGQQPSSAPRALGILGGMGPLAGATFALRMVQLTEAAVDQDHIPTILCNDPRIPDRSSAMLQGGESPLPAMQRGIRLLEAAGAGCIAVPCNTAHLWFDDLKGATHLPLLNIAEAVVQDLRGHGLLQGKVGVLGTPATLALGLYQRALEQAGYETIVPEADDVQRHCPAAQGIRALVARGAKAVVLGCTELPLAVPHHRRGEFDCVLTDSIDAAGPGSDRALPPGH</sequence>